<accession>A0A1I1E1R8</accession>
<organism evidence="7 8">
    <name type="scientific">Marinospirillum celere</name>
    <dbReference type="NCBI Taxonomy" id="1122252"/>
    <lineage>
        <taxon>Bacteria</taxon>
        <taxon>Pseudomonadati</taxon>
        <taxon>Pseudomonadota</taxon>
        <taxon>Gammaproteobacteria</taxon>
        <taxon>Oceanospirillales</taxon>
        <taxon>Oceanospirillaceae</taxon>
        <taxon>Marinospirillum</taxon>
    </lineage>
</organism>
<keyword evidence="5 6" id="KW-0472">Membrane</keyword>
<dbReference type="RefSeq" id="WP_091957697.1">
    <property type="nucleotide sequence ID" value="NZ_FOLH01000001.1"/>
</dbReference>
<evidence type="ECO:0000256" key="6">
    <source>
        <dbReference type="SAM" id="Phobius"/>
    </source>
</evidence>
<evidence type="ECO:0000313" key="8">
    <source>
        <dbReference type="Proteomes" id="UP000199058"/>
    </source>
</evidence>
<evidence type="ECO:0000256" key="5">
    <source>
        <dbReference type="ARBA" id="ARBA00023136"/>
    </source>
</evidence>
<keyword evidence="2" id="KW-1003">Cell membrane</keyword>
<keyword evidence="3 6" id="KW-0812">Transmembrane</keyword>
<feature type="transmembrane region" description="Helical" evidence="6">
    <location>
        <begin position="182"/>
        <end position="202"/>
    </location>
</feature>
<protein>
    <submittedName>
        <fullName evidence="7">Threonine/homoserine/homoserine lactone efflux protein</fullName>
    </submittedName>
</protein>
<evidence type="ECO:0000256" key="3">
    <source>
        <dbReference type="ARBA" id="ARBA00022692"/>
    </source>
</evidence>
<sequence length="204" mass="21684">MTFAAWLSVASICLLGAVSPGPSLAMVLRHTLEGSRWQGMLAALSHGAGVGLYALLVVLGLGHLLAEQPLVFSLLTYAGAAYLAWLGWKALSAAGSGQLQTPQGLGEGSLLAAIRDGFLVAFLNPKIAIFFVALFAQFLQPGQALEGKLILAATAWMIDTGWYLLVAYGLSHSLVLPWLQRHALWINRITGVLLLLLALRVVTL</sequence>
<evidence type="ECO:0000313" key="7">
    <source>
        <dbReference type="EMBL" id="SFB78803.1"/>
    </source>
</evidence>
<dbReference type="PANTHER" id="PTHR30086">
    <property type="entry name" value="ARGININE EXPORTER PROTEIN ARGO"/>
    <property type="match status" value="1"/>
</dbReference>
<evidence type="ECO:0000256" key="2">
    <source>
        <dbReference type="ARBA" id="ARBA00022475"/>
    </source>
</evidence>
<dbReference type="STRING" id="1122252.SAMN05660443_0128"/>
<dbReference type="PANTHER" id="PTHR30086:SF16">
    <property type="entry name" value="AMINO ACID EFFLUX PERMEASE RHTB FAMILY"/>
    <property type="match status" value="1"/>
</dbReference>
<dbReference type="AlphaFoldDB" id="A0A1I1E1R8"/>
<feature type="transmembrane region" description="Helical" evidence="6">
    <location>
        <begin position="69"/>
        <end position="88"/>
    </location>
</feature>
<feature type="transmembrane region" description="Helical" evidence="6">
    <location>
        <begin position="41"/>
        <end position="62"/>
    </location>
</feature>
<evidence type="ECO:0000256" key="4">
    <source>
        <dbReference type="ARBA" id="ARBA00022989"/>
    </source>
</evidence>
<feature type="transmembrane region" description="Helical" evidence="6">
    <location>
        <begin position="118"/>
        <end position="137"/>
    </location>
</feature>
<dbReference type="InterPro" id="IPR001123">
    <property type="entry name" value="LeuE-type"/>
</dbReference>
<dbReference type="GO" id="GO:0005886">
    <property type="term" value="C:plasma membrane"/>
    <property type="evidence" value="ECO:0007669"/>
    <property type="project" value="UniProtKB-SubCell"/>
</dbReference>
<reference evidence="7 8" key="1">
    <citation type="submission" date="2016-10" db="EMBL/GenBank/DDBJ databases">
        <authorList>
            <person name="de Groot N.N."/>
        </authorList>
    </citation>
    <scope>NUCLEOTIDE SEQUENCE [LARGE SCALE GENOMIC DNA]</scope>
    <source>
        <strain evidence="7 8">DSM 18438</strain>
    </source>
</reference>
<dbReference type="Proteomes" id="UP000199058">
    <property type="component" value="Unassembled WGS sequence"/>
</dbReference>
<feature type="transmembrane region" description="Helical" evidence="6">
    <location>
        <begin position="149"/>
        <end position="170"/>
    </location>
</feature>
<dbReference type="GO" id="GO:0015171">
    <property type="term" value="F:amino acid transmembrane transporter activity"/>
    <property type="evidence" value="ECO:0007669"/>
    <property type="project" value="TreeGrafter"/>
</dbReference>
<evidence type="ECO:0000256" key="1">
    <source>
        <dbReference type="ARBA" id="ARBA00004651"/>
    </source>
</evidence>
<comment type="subcellular location">
    <subcellularLocation>
        <location evidence="1">Cell membrane</location>
        <topology evidence="1">Multi-pass membrane protein</topology>
    </subcellularLocation>
</comment>
<name>A0A1I1E1R8_9GAMM</name>
<proteinExistence type="predicted"/>
<dbReference type="OrthoDB" id="581870at2"/>
<dbReference type="EMBL" id="FOLH01000001">
    <property type="protein sequence ID" value="SFB78803.1"/>
    <property type="molecule type" value="Genomic_DNA"/>
</dbReference>
<keyword evidence="8" id="KW-1185">Reference proteome</keyword>
<dbReference type="Pfam" id="PF01810">
    <property type="entry name" value="LysE"/>
    <property type="match status" value="1"/>
</dbReference>
<keyword evidence="4 6" id="KW-1133">Transmembrane helix</keyword>
<gene>
    <name evidence="7" type="ORF">SAMN05660443_0128</name>
</gene>